<keyword evidence="4" id="KW-0227">DNA damage</keyword>
<dbReference type="GO" id="GO:0004842">
    <property type="term" value="F:ubiquitin-protein transferase activity"/>
    <property type="evidence" value="ECO:0007669"/>
    <property type="project" value="TreeGrafter"/>
</dbReference>
<dbReference type="InterPro" id="IPR017907">
    <property type="entry name" value="Znf_RING_CS"/>
</dbReference>
<evidence type="ECO:0000256" key="4">
    <source>
        <dbReference type="ARBA" id="ARBA00022763"/>
    </source>
</evidence>
<evidence type="ECO:0000256" key="8">
    <source>
        <dbReference type="ARBA" id="ARBA00023242"/>
    </source>
</evidence>
<evidence type="ECO:0000256" key="2">
    <source>
        <dbReference type="ARBA" id="ARBA00022723"/>
    </source>
</evidence>
<dbReference type="Pfam" id="PF00533">
    <property type="entry name" value="BRCT"/>
    <property type="match status" value="1"/>
</dbReference>
<keyword evidence="6" id="KW-0862">Zinc</keyword>
<dbReference type="GO" id="GO:0000724">
    <property type="term" value="P:double-strand break repair via homologous recombination"/>
    <property type="evidence" value="ECO:0007669"/>
    <property type="project" value="TreeGrafter"/>
</dbReference>
<dbReference type="Proteomes" id="UP000663879">
    <property type="component" value="Unassembled WGS sequence"/>
</dbReference>
<dbReference type="GO" id="GO:0045944">
    <property type="term" value="P:positive regulation of transcription by RNA polymerase II"/>
    <property type="evidence" value="ECO:0007669"/>
    <property type="project" value="TreeGrafter"/>
</dbReference>
<evidence type="ECO:0000259" key="12">
    <source>
        <dbReference type="PROSITE" id="PS50172"/>
    </source>
</evidence>
<evidence type="ECO:0000256" key="5">
    <source>
        <dbReference type="ARBA" id="ARBA00022771"/>
    </source>
</evidence>
<evidence type="ECO:0000256" key="3">
    <source>
        <dbReference type="ARBA" id="ARBA00022737"/>
    </source>
</evidence>
<organism evidence="13 14">
    <name type="scientific">Brachionus calyciflorus</name>
    <dbReference type="NCBI Taxonomy" id="104777"/>
    <lineage>
        <taxon>Eukaryota</taxon>
        <taxon>Metazoa</taxon>
        <taxon>Spiralia</taxon>
        <taxon>Gnathifera</taxon>
        <taxon>Rotifera</taxon>
        <taxon>Eurotatoria</taxon>
        <taxon>Monogononta</taxon>
        <taxon>Pseudotrocha</taxon>
        <taxon>Ploima</taxon>
        <taxon>Brachionidae</taxon>
        <taxon>Brachionus</taxon>
    </lineage>
</organism>
<name>A0A813ZNF2_9BILA</name>
<dbReference type="AlphaFoldDB" id="A0A813ZNF2"/>
<reference evidence="13" key="1">
    <citation type="submission" date="2021-02" db="EMBL/GenBank/DDBJ databases">
        <authorList>
            <person name="Nowell W R."/>
        </authorList>
    </citation>
    <scope>NUCLEOTIDE SEQUENCE</scope>
    <source>
        <strain evidence="13">Ploen Becks lab</strain>
    </source>
</reference>
<evidence type="ECO:0000256" key="1">
    <source>
        <dbReference type="ARBA" id="ARBA00004123"/>
    </source>
</evidence>
<feature type="domain" description="BRCT" evidence="12">
    <location>
        <begin position="1052"/>
        <end position="1155"/>
    </location>
</feature>
<evidence type="ECO:0000256" key="9">
    <source>
        <dbReference type="PROSITE-ProRule" id="PRU00175"/>
    </source>
</evidence>
<dbReference type="Pfam" id="PF13923">
    <property type="entry name" value="zf-C3HC4_2"/>
    <property type="match status" value="1"/>
</dbReference>
<dbReference type="OrthoDB" id="2384350at2759"/>
<dbReference type="SMART" id="SM00184">
    <property type="entry name" value="RING"/>
    <property type="match status" value="1"/>
</dbReference>
<comment type="subcellular location">
    <subcellularLocation>
        <location evidence="1">Nucleus</location>
    </subcellularLocation>
</comment>
<evidence type="ECO:0000256" key="7">
    <source>
        <dbReference type="ARBA" id="ARBA00023204"/>
    </source>
</evidence>
<dbReference type="PROSITE" id="PS50172">
    <property type="entry name" value="BRCT"/>
    <property type="match status" value="2"/>
</dbReference>
<keyword evidence="5 9" id="KW-0863">Zinc-finger</keyword>
<dbReference type="GO" id="GO:0031436">
    <property type="term" value="C:BRCA1-BARD1 complex"/>
    <property type="evidence" value="ECO:0007669"/>
    <property type="project" value="TreeGrafter"/>
</dbReference>
<dbReference type="SUPFAM" id="SSF57850">
    <property type="entry name" value="RING/U-box"/>
    <property type="match status" value="1"/>
</dbReference>
<dbReference type="Gene3D" id="3.40.50.10190">
    <property type="entry name" value="BRCT domain"/>
    <property type="match status" value="2"/>
</dbReference>
<proteinExistence type="predicted"/>
<dbReference type="PROSITE" id="PS50089">
    <property type="entry name" value="ZF_RING_2"/>
    <property type="match status" value="1"/>
</dbReference>
<dbReference type="InterPro" id="IPR013083">
    <property type="entry name" value="Znf_RING/FYVE/PHD"/>
</dbReference>
<keyword evidence="7" id="KW-0234">DNA repair</keyword>
<keyword evidence="8" id="KW-0539">Nucleus</keyword>
<keyword evidence="14" id="KW-1185">Reference proteome</keyword>
<keyword evidence="2" id="KW-0479">Metal-binding</keyword>
<protein>
    <recommendedName>
        <fullName evidence="15">RING-type E3 ubiquitin transferase BRCA1</fullName>
    </recommendedName>
</protein>
<comment type="caution">
    <text evidence="13">The sequence shown here is derived from an EMBL/GenBank/DDBJ whole genome shotgun (WGS) entry which is preliminary data.</text>
</comment>
<dbReference type="InterPro" id="IPR001841">
    <property type="entry name" value="Znf_RING"/>
</dbReference>
<evidence type="ECO:0000259" key="11">
    <source>
        <dbReference type="PROSITE" id="PS50089"/>
    </source>
</evidence>
<feature type="domain" description="BRCT" evidence="12">
    <location>
        <begin position="963"/>
        <end position="1034"/>
    </location>
</feature>
<gene>
    <name evidence="13" type="ORF">OXX778_LOCUS11407</name>
</gene>
<evidence type="ECO:0008006" key="15">
    <source>
        <dbReference type="Google" id="ProtNLM"/>
    </source>
</evidence>
<accession>A0A813ZNF2</accession>
<dbReference type="Gene3D" id="3.30.40.10">
    <property type="entry name" value="Zinc/RING finger domain, C3HC4 (zinc finger)"/>
    <property type="match status" value="1"/>
</dbReference>
<evidence type="ECO:0000313" key="14">
    <source>
        <dbReference type="Proteomes" id="UP000663879"/>
    </source>
</evidence>
<dbReference type="InterPro" id="IPR001357">
    <property type="entry name" value="BRCT_dom"/>
</dbReference>
<dbReference type="EMBL" id="CAJNOC010001930">
    <property type="protein sequence ID" value="CAF0901176.1"/>
    <property type="molecule type" value="Genomic_DNA"/>
</dbReference>
<dbReference type="SMART" id="SM00292">
    <property type="entry name" value="BRCT"/>
    <property type="match status" value="2"/>
</dbReference>
<evidence type="ECO:0000256" key="10">
    <source>
        <dbReference type="SAM" id="MobiDB-lite"/>
    </source>
</evidence>
<feature type="domain" description="RING-type" evidence="11">
    <location>
        <begin position="27"/>
        <end position="67"/>
    </location>
</feature>
<dbReference type="SUPFAM" id="SSF52113">
    <property type="entry name" value="BRCT domain"/>
    <property type="match status" value="2"/>
</dbReference>
<keyword evidence="3" id="KW-0677">Repeat</keyword>
<dbReference type="GO" id="GO:0070531">
    <property type="term" value="C:BRCA1-A complex"/>
    <property type="evidence" value="ECO:0007669"/>
    <property type="project" value="TreeGrafter"/>
</dbReference>
<dbReference type="InterPro" id="IPR036420">
    <property type="entry name" value="BRCT_dom_sf"/>
</dbReference>
<feature type="compositionally biased region" description="Basic and acidic residues" evidence="10">
    <location>
        <begin position="138"/>
        <end position="147"/>
    </location>
</feature>
<evidence type="ECO:0000256" key="6">
    <source>
        <dbReference type="ARBA" id="ARBA00022833"/>
    </source>
</evidence>
<dbReference type="PROSITE" id="PS00518">
    <property type="entry name" value="ZF_RING_1"/>
    <property type="match status" value="1"/>
</dbReference>
<dbReference type="GO" id="GO:0008270">
    <property type="term" value="F:zinc ion binding"/>
    <property type="evidence" value="ECO:0007669"/>
    <property type="project" value="UniProtKB-KW"/>
</dbReference>
<feature type="region of interest" description="Disordered" evidence="10">
    <location>
        <begin position="130"/>
        <end position="149"/>
    </location>
</feature>
<evidence type="ECO:0000313" key="13">
    <source>
        <dbReference type="EMBL" id="CAF0901176.1"/>
    </source>
</evidence>
<dbReference type="InterPro" id="IPR031099">
    <property type="entry name" value="BRCA1-associated"/>
</dbReference>
<dbReference type="PANTHER" id="PTHR13763">
    <property type="entry name" value="BREAST CANCER TYPE 1 SUSCEPTIBILITY PROTEIN BRCA1"/>
    <property type="match status" value="1"/>
</dbReference>
<sequence length="1163" mass="133376">MDQLQIEKKQIDKLSSTIHLVKKSFECTICMDFFDDPVITNCQHAFCKKCIENYIGTKRTQSCPLCKNSINLRSLKKFSSLNPYILKTKQLEEIFVKELDNLKNINKKENQPESISKSIVLNEKVPSPIAEKRKKRTLSTDEHEKSTKKIKSNVTDLNNPMITSTRQEAKLTTANLNEITIIEDTMVIDNNNQLRLHNINNIMPNDKVEEWLDKNQDSRLNKDSNDCENDKVETRLAHTIEPNVLVINNQNKSSISIQRIERVNEDLNQILTKKINQKENFKSDLELPILNSSIDELSTDPNNMNKKDFFLINDAEINSNLEKINDLQKETPKNDLSKIDFVEKFKLRFPSKSYFCKELHIKKFNPLKFTNDITNRTGVNNNTMRHKSDSNLSLTLNTTPKMNRSNLLKLPKSVEPKLRAEYEIPNDPPLPIINLSSPKKQIDSKDCDSMKKSVRFKNQTPNLKRTQSDSNLSQSSQQITISCLTCLRNKKRSTVSSRSVATNTEIQHKLVQKSDQSTQCNFDDILENSLIDFKKLDFYLMNRIYFILESEILNQILSEYFKSFENRENLQTVQSIPDSPPAQVTIIEDTLVLSHANANLNHNESQLTTNESFNRRSTTFLNNFSELLNNSANHSFKKSTRKDQKRKPSLEFINPNRFENDGSFLESSFLGAKKHYEIRNDTNQVLDYQDNRISNQNLIIEATPIKMDDRNFREDIREINETLSKSSNRLQAIIGSENLRRASIENKNENTIIFDDNKENSKENENPLVIADTISLAERKQPEDNKNELVDSNKEKDVFKEPLLTQSKKADFGNHSFFLNSLNVTNYNQNQTNLAGITQNNLSQNPKEIPMANDILGVSIANDTIADLSNTLVQTRPQKMTDSVPVQTNLSKKSTTETQLLTDSAFQVIENLCKDHYSIQNQTICEEPESSKRHALTNITNNSNKCRMEFAYSLLPAEMRGIINKYAENNGIQVVGDITETTTHLIVDADKNLQCGVTSKYLKALSRKIWIVSVAWILNCINSGQMIKPDKFEIKGDKSFGFHNGPINARTSSKLLFDSYEFLFIGEFLRADSVSLEDVTQLVILNGGIVRRKAKDFDIEDTQKKKIVIFDDKAKKISLKIVETLKQNNIDCVNKSWLIDSLACYKLRALSEYQTYDNSDLSK</sequence>
<dbReference type="PANTHER" id="PTHR13763:SF0">
    <property type="entry name" value="BREAST CANCER TYPE 1 SUSCEPTIBILITY PROTEIN"/>
    <property type="match status" value="1"/>
</dbReference>